<gene>
    <name evidence="3" type="ORF">CYMTET_22907</name>
</gene>
<feature type="domain" description="WW" evidence="2">
    <location>
        <begin position="177"/>
        <end position="211"/>
    </location>
</feature>
<dbReference type="PROSITE" id="PS01159">
    <property type="entry name" value="WW_DOMAIN_1"/>
    <property type="match status" value="1"/>
</dbReference>
<dbReference type="PROSITE" id="PS50020">
    <property type="entry name" value="WW_DOMAIN_2"/>
    <property type="match status" value="5"/>
</dbReference>
<evidence type="ECO:0000313" key="4">
    <source>
        <dbReference type="Proteomes" id="UP001190700"/>
    </source>
</evidence>
<dbReference type="AlphaFoldDB" id="A0AAE0FZA0"/>
<dbReference type="EMBL" id="LGRX02011723">
    <property type="protein sequence ID" value="KAK3268600.1"/>
    <property type="molecule type" value="Genomic_DNA"/>
</dbReference>
<dbReference type="GO" id="GO:0003723">
    <property type="term" value="F:RNA binding"/>
    <property type="evidence" value="ECO:0007669"/>
    <property type="project" value="TreeGrafter"/>
</dbReference>
<feature type="chain" id="PRO_5042190832" description="WW domain-containing protein" evidence="1">
    <location>
        <begin position="24"/>
        <end position="303"/>
    </location>
</feature>
<evidence type="ECO:0000256" key="1">
    <source>
        <dbReference type="SAM" id="SignalP"/>
    </source>
</evidence>
<dbReference type="SUPFAM" id="SSF51045">
    <property type="entry name" value="WW domain"/>
    <property type="match status" value="2"/>
</dbReference>
<dbReference type="PANTHER" id="PTHR11864">
    <property type="entry name" value="PRE-MRNA-PROCESSING PROTEIN PRP40"/>
    <property type="match status" value="1"/>
</dbReference>
<dbReference type="GO" id="GO:0045292">
    <property type="term" value="P:mRNA cis splicing, via spliceosome"/>
    <property type="evidence" value="ECO:0007669"/>
    <property type="project" value="InterPro"/>
</dbReference>
<dbReference type="CDD" id="cd00201">
    <property type="entry name" value="WW"/>
    <property type="match status" value="2"/>
</dbReference>
<dbReference type="InterPro" id="IPR036020">
    <property type="entry name" value="WW_dom_sf"/>
</dbReference>
<accession>A0AAE0FZA0</accession>
<feature type="domain" description="WW" evidence="2">
    <location>
        <begin position="260"/>
        <end position="293"/>
    </location>
</feature>
<name>A0AAE0FZA0_9CHLO</name>
<feature type="domain" description="WW" evidence="2">
    <location>
        <begin position="149"/>
        <end position="180"/>
    </location>
</feature>
<dbReference type="Proteomes" id="UP001190700">
    <property type="component" value="Unassembled WGS sequence"/>
</dbReference>
<protein>
    <recommendedName>
        <fullName evidence="2">WW domain-containing protein</fullName>
    </recommendedName>
</protein>
<evidence type="ECO:0000259" key="2">
    <source>
        <dbReference type="PROSITE" id="PS50020"/>
    </source>
</evidence>
<feature type="domain" description="WW" evidence="2">
    <location>
        <begin position="91"/>
        <end position="126"/>
    </location>
</feature>
<evidence type="ECO:0000313" key="3">
    <source>
        <dbReference type="EMBL" id="KAK3268600.1"/>
    </source>
</evidence>
<comment type="caution">
    <text evidence="3">The sequence shown here is derived from an EMBL/GenBank/DDBJ whole genome shotgun (WGS) entry which is preliminary data.</text>
</comment>
<dbReference type="PANTHER" id="PTHR11864:SF0">
    <property type="entry name" value="PRP40 PRE-MRNA PROCESSING FACTOR 40 HOMOLOG A (YEAST)"/>
    <property type="match status" value="1"/>
</dbReference>
<feature type="domain" description="WW" evidence="2">
    <location>
        <begin position="61"/>
        <end position="94"/>
    </location>
</feature>
<dbReference type="GO" id="GO:0005685">
    <property type="term" value="C:U1 snRNP"/>
    <property type="evidence" value="ECO:0007669"/>
    <property type="project" value="TreeGrafter"/>
</dbReference>
<sequence length="303" mass="34971">MAVMPSAIIISVTLLFITDQVATSPSINPVEAVTKSALEPGLVYDFGKGNTQWYNLVTKQSQDEPPFEKYQDAEGQLYYKDPKTGEATWDAPVELAWKRHDSELYPGYSFWHNEVSGESTWEVPEDAAWQPFEKGFYYNEVSGESIVGPPPYVTLHDDENEKPYYVDTKTQEVMWELPEAYSWVPVNDTESNKTYFFNPRTNASQWEKPAEIGWTHRSIVKYFWWNTITHQSTRARPAAAGYDDGQGSKFYVGKDGESSWEAPHPWVELKNEEGLTYYVNKETREAVWETPEDMAWVMIHEEL</sequence>
<keyword evidence="1" id="KW-0732">Signal</keyword>
<dbReference type="GO" id="GO:0071004">
    <property type="term" value="C:U2-type prespliceosome"/>
    <property type="evidence" value="ECO:0007669"/>
    <property type="project" value="TreeGrafter"/>
</dbReference>
<dbReference type="SMART" id="SM00456">
    <property type="entry name" value="WW"/>
    <property type="match status" value="5"/>
</dbReference>
<feature type="signal peptide" evidence="1">
    <location>
        <begin position="1"/>
        <end position="23"/>
    </location>
</feature>
<reference evidence="3 4" key="1">
    <citation type="journal article" date="2015" name="Genome Biol. Evol.">
        <title>Comparative Genomics of a Bacterivorous Green Alga Reveals Evolutionary Causalities and Consequences of Phago-Mixotrophic Mode of Nutrition.</title>
        <authorList>
            <person name="Burns J.A."/>
            <person name="Paasch A."/>
            <person name="Narechania A."/>
            <person name="Kim E."/>
        </authorList>
    </citation>
    <scope>NUCLEOTIDE SEQUENCE [LARGE SCALE GENOMIC DNA]</scope>
    <source>
        <strain evidence="3 4">PLY_AMNH</strain>
    </source>
</reference>
<dbReference type="InterPro" id="IPR001202">
    <property type="entry name" value="WW_dom"/>
</dbReference>
<keyword evidence="4" id="KW-1185">Reference proteome</keyword>
<proteinExistence type="predicted"/>
<dbReference type="InterPro" id="IPR039726">
    <property type="entry name" value="Prp40-like"/>
</dbReference>
<organism evidence="3 4">
    <name type="scientific">Cymbomonas tetramitiformis</name>
    <dbReference type="NCBI Taxonomy" id="36881"/>
    <lineage>
        <taxon>Eukaryota</taxon>
        <taxon>Viridiplantae</taxon>
        <taxon>Chlorophyta</taxon>
        <taxon>Pyramimonadophyceae</taxon>
        <taxon>Pyramimonadales</taxon>
        <taxon>Pyramimonadaceae</taxon>
        <taxon>Cymbomonas</taxon>
    </lineage>
</organism>
<dbReference type="Pfam" id="PF00397">
    <property type="entry name" value="WW"/>
    <property type="match status" value="2"/>
</dbReference>
<dbReference type="Gene3D" id="2.20.70.10">
    <property type="match status" value="4"/>
</dbReference>